<dbReference type="AlphaFoldDB" id="A0A7V8VFE1"/>
<dbReference type="PRINTS" id="PR01713">
    <property type="entry name" value="NUCEPIMERASE"/>
</dbReference>
<protein>
    <submittedName>
        <fullName evidence="4">NAD-dependent epimerase/dehydratase family protein</fullName>
    </submittedName>
</protein>
<dbReference type="InterPro" id="IPR001509">
    <property type="entry name" value="Epimerase_deHydtase"/>
</dbReference>
<dbReference type="Proteomes" id="UP000542342">
    <property type="component" value="Unassembled WGS sequence"/>
</dbReference>
<evidence type="ECO:0000313" key="4">
    <source>
        <dbReference type="EMBL" id="MBA2226981.1"/>
    </source>
</evidence>
<name>A0A7V8VFE1_9BACT</name>
<dbReference type="EMBL" id="JACEFB010000009">
    <property type="protein sequence ID" value="MBA2226981.1"/>
    <property type="molecule type" value="Genomic_DNA"/>
</dbReference>
<proteinExistence type="inferred from homology"/>
<dbReference type="PANTHER" id="PTHR43000">
    <property type="entry name" value="DTDP-D-GLUCOSE 4,6-DEHYDRATASE-RELATED"/>
    <property type="match status" value="1"/>
</dbReference>
<sequence length="319" mass="35546">MKCLVTGAAGFIGSHLCERLLAEEHEVVGLDCFTDYYPRAIKEQNLSRLRPQRGFTFWELDLSVEVPRSVLEGVQWIFHLAAMPGLVRSWQDFDSYNRHNVTATQRLLEAARALPTLRRFLYASTSSVYGKYASGDESLPTRPSSPYGLTKLAGEHLCRVYSETYGLPIVVLRYFSVYGPRQRPDMGYYQFVEALLTGRPIRLTGDGLQVRGNTFVTDCVEATVRAAEALPGETFNVGGGELATIREVIRLLERLTGQRAVIEHLPPRPGDQVATGADVSKLTRHTGWTPRTPLAEGLAQQVAWQRALLEKALPLRKAG</sequence>
<evidence type="ECO:0000259" key="3">
    <source>
        <dbReference type="Pfam" id="PF01370"/>
    </source>
</evidence>
<accession>A0A7V8VFE1</accession>
<feature type="domain" description="NAD-dependent epimerase/dehydratase" evidence="3">
    <location>
        <begin position="4"/>
        <end position="238"/>
    </location>
</feature>
<dbReference type="Gene3D" id="3.40.50.720">
    <property type="entry name" value="NAD(P)-binding Rossmann-like Domain"/>
    <property type="match status" value="1"/>
</dbReference>
<dbReference type="InterPro" id="IPR036291">
    <property type="entry name" value="NAD(P)-bd_dom_sf"/>
</dbReference>
<dbReference type="SUPFAM" id="SSF51735">
    <property type="entry name" value="NAD(P)-binding Rossmann-fold domains"/>
    <property type="match status" value="1"/>
</dbReference>
<feature type="region of interest" description="Disordered" evidence="2">
    <location>
        <begin position="266"/>
        <end position="288"/>
    </location>
</feature>
<comment type="similarity">
    <text evidence="1">Belongs to the NAD(P)-dependent epimerase/dehydratase family.</text>
</comment>
<evidence type="ECO:0000256" key="1">
    <source>
        <dbReference type="ARBA" id="ARBA00007637"/>
    </source>
</evidence>
<keyword evidence="5" id="KW-1185">Reference proteome</keyword>
<evidence type="ECO:0000313" key="5">
    <source>
        <dbReference type="Proteomes" id="UP000542342"/>
    </source>
</evidence>
<dbReference type="Pfam" id="PF01370">
    <property type="entry name" value="Epimerase"/>
    <property type="match status" value="1"/>
</dbReference>
<reference evidence="4 5" key="1">
    <citation type="submission" date="2020-07" db="EMBL/GenBank/DDBJ databases">
        <title>Thermogemmata thermophila gen. nov., sp. nov., a novel moderate thermophilic planctomycete from a Kamchatka hot spring.</title>
        <authorList>
            <person name="Elcheninov A.G."/>
            <person name="Podosokorskaya O.A."/>
            <person name="Kovaleva O.L."/>
            <person name="Novikov A."/>
            <person name="Bonch-Osmolovskaya E.A."/>
            <person name="Toshchakov S.V."/>
            <person name="Kublanov I.V."/>
        </authorList>
    </citation>
    <scope>NUCLEOTIDE SEQUENCE [LARGE SCALE GENOMIC DNA]</scope>
    <source>
        <strain evidence="4 5">2918</strain>
    </source>
</reference>
<gene>
    <name evidence="4" type="ORF">H0921_12490</name>
</gene>
<organism evidence="4 5">
    <name type="scientific">Thermogemmata fonticola</name>
    <dbReference type="NCBI Taxonomy" id="2755323"/>
    <lineage>
        <taxon>Bacteria</taxon>
        <taxon>Pseudomonadati</taxon>
        <taxon>Planctomycetota</taxon>
        <taxon>Planctomycetia</taxon>
        <taxon>Gemmatales</taxon>
        <taxon>Gemmataceae</taxon>
        <taxon>Thermogemmata</taxon>
    </lineage>
</organism>
<evidence type="ECO:0000256" key="2">
    <source>
        <dbReference type="SAM" id="MobiDB-lite"/>
    </source>
</evidence>
<comment type="caution">
    <text evidence="4">The sequence shown here is derived from an EMBL/GenBank/DDBJ whole genome shotgun (WGS) entry which is preliminary data.</text>
</comment>
<dbReference type="RefSeq" id="WP_194538582.1">
    <property type="nucleotide sequence ID" value="NZ_JACEFB010000009.1"/>
</dbReference>